<accession>M1ZW70</accession>
<feature type="region of interest" description="Disordered" evidence="1">
    <location>
        <begin position="31"/>
        <end position="52"/>
    </location>
</feature>
<dbReference type="GO" id="GO:0005198">
    <property type="term" value="F:structural molecule activity"/>
    <property type="evidence" value="ECO:0007669"/>
    <property type="project" value="InterPro"/>
</dbReference>
<evidence type="ECO:0000259" key="2">
    <source>
        <dbReference type="Pfam" id="PF00669"/>
    </source>
</evidence>
<dbReference type="EMBL" id="AMXI01000782">
    <property type="protein sequence ID" value="EKN41414.1"/>
    <property type="molecule type" value="Genomic_DNA"/>
</dbReference>
<keyword evidence="3" id="KW-0282">Flagellum</keyword>
<proteinExistence type="predicted"/>
<reference evidence="3 4" key="2">
    <citation type="submission" date="2013-03" db="EMBL/GenBank/DDBJ databases">
        <title>Diversity in Clostridium botulinum.</title>
        <authorList>
            <person name="Timme R.E."/>
            <person name="Allard M."/>
            <person name="Luo Y."/>
            <person name="Strain E."/>
            <person name="Gonzalez-Escalona N."/>
            <person name="Brown E."/>
        </authorList>
    </citation>
    <scope>NUCLEOTIDE SEQUENCE [LARGE SCALE GENOMIC DNA]</scope>
    <source>
        <strain evidence="3 4">CFSAN001627</strain>
    </source>
</reference>
<dbReference type="Proteomes" id="UP000011944">
    <property type="component" value="Unassembled WGS sequence"/>
</dbReference>
<evidence type="ECO:0000256" key="1">
    <source>
        <dbReference type="SAM" id="MobiDB-lite"/>
    </source>
</evidence>
<name>M1ZW70_CLOBO</name>
<reference evidence="3 4" key="1">
    <citation type="submission" date="2012-10" db="EMBL/GenBank/DDBJ databases">
        <authorList>
            <person name="Strain E.A."/>
            <person name="Brown E."/>
            <person name="Allard M.W."/>
            <person name="Gonzalez-Escalona N."/>
            <person name="Timme R."/>
        </authorList>
    </citation>
    <scope>NUCLEOTIDE SEQUENCE [LARGE SCALE GENOMIC DNA]</scope>
    <source>
        <strain evidence="3 4">CFSAN001627</strain>
    </source>
</reference>
<feature type="non-terminal residue" evidence="3">
    <location>
        <position position="52"/>
    </location>
</feature>
<gene>
    <name evidence="3" type="ORF">CFSAN001627_13383</name>
</gene>
<feature type="domain" description="Flagellin N-terminal" evidence="2">
    <location>
        <begin position="3"/>
        <end position="52"/>
    </location>
</feature>
<protein>
    <submittedName>
        <fullName evidence="3">Flagellar hook-associated protein 3</fullName>
    </submittedName>
</protein>
<dbReference type="AlphaFoldDB" id="M1ZW70"/>
<organism evidence="3 4">
    <name type="scientific">Clostridium botulinum CFSAN001627</name>
    <dbReference type="NCBI Taxonomy" id="1232189"/>
    <lineage>
        <taxon>Bacteria</taxon>
        <taxon>Bacillati</taxon>
        <taxon>Bacillota</taxon>
        <taxon>Clostridia</taxon>
        <taxon>Eubacteriales</taxon>
        <taxon>Clostridiaceae</taxon>
        <taxon>Clostridium</taxon>
    </lineage>
</organism>
<evidence type="ECO:0000313" key="3">
    <source>
        <dbReference type="EMBL" id="EKN41414.1"/>
    </source>
</evidence>
<keyword evidence="3" id="KW-0969">Cilium</keyword>
<evidence type="ECO:0000313" key="4">
    <source>
        <dbReference type="Proteomes" id="UP000011944"/>
    </source>
</evidence>
<dbReference type="InterPro" id="IPR001029">
    <property type="entry name" value="Flagellin_N"/>
</dbReference>
<dbReference type="Pfam" id="PF00669">
    <property type="entry name" value="Flagellin_N"/>
    <property type="match status" value="1"/>
</dbReference>
<dbReference type="SUPFAM" id="SSF64518">
    <property type="entry name" value="Phase 1 flagellin"/>
    <property type="match status" value="1"/>
</dbReference>
<keyword evidence="3" id="KW-0966">Cell projection</keyword>
<comment type="caution">
    <text evidence="3">The sequence shown here is derived from an EMBL/GenBank/DDBJ whole genome shotgun (WGS) entry which is preliminary data.</text>
</comment>
<sequence length="52" mass="5941">MRITNKMMANSFMTDMNNNLENLNRINQQLTSGKNFSKPSHDPAGVIRSMQL</sequence>